<evidence type="ECO:0000313" key="2">
    <source>
        <dbReference type="EMBL" id="PMB14892.1"/>
    </source>
</evidence>
<organism evidence="2 3">
    <name type="scientific">Fischerella thermalis CCMEE 5318</name>
    <dbReference type="NCBI Taxonomy" id="2019666"/>
    <lineage>
        <taxon>Bacteria</taxon>
        <taxon>Bacillati</taxon>
        <taxon>Cyanobacteriota</taxon>
        <taxon>Cyanophyceae</taxon>
        <taxon>Nostocales</taxon>
        <taxon>Hapalosiphonaceae</taxon>
        <taxon>Fischerella</taxon>
    </lineage>
</organism>
<reference evidence="2 3" key="1">
    <citation type="submission" date="2017-07" db="EMBL/GenBank/DDBJ databases">
        <title>Genomes of Fischerella (Mastigocladus) sp. strains.</title>
        <authorList>
            <person name="Miller S.R."/>
        </authorList>
    </citation>
    <scope>NUCLEOTIDE SEQUENCE [LARGE SCALE GENOMIC DNA]</scope>
    <source>
        <strain evidence="2 3">CCMEE 5318</strain>
    </source>
</reference>
<dbReference type="EMBL" id="NMQE01000974">
    <property type="protein sequence ID" value="PMB14892.1"/>
    <property type="molecule type" value="Genomic_DNA"/>
</dbReference>
<comment type="caution">
    <text evidence="2">The sequence shown here is derived from an EMBL/GenBank/DDBJ whole genome shotgun (WGS) entry which is preliminary data.</text>
</comment>
<evidence type="ECO:0000259" key="1">
    <source>
        <dbReference type="Pfam" id="PF25583"/>
    </source>
</evidence>
<dbReference type="Proteomes" id="UP000235081">
    <property type="component" value="Unassembled WGS sequence"/>
</dbReference>
<dbReference type="RefSeq" id="WP_102183779.1">
    <property type="nucleotide sequence ID" value="NZ_NMQE01000974.1"/>
</dbReference>
<protein>
    <recommendedName>
        <fullName evidence="1">WCX domain-containing protein</fullName>
    </recommendedName>
</protein>
<feature type="domain" description="WCX" evidence="1">
    <location>
        <begin position="29"/>
        <end position="78"/>
    </location>
</feature>
<accession>A0A2N6L3T1</accession>
<dbReference type="Pfam" id="PF25583">
    <property type="entry name" value="WCX"/>
    <property type="match status" value="1"/>
</dbReference>
<dbReference type="AlphaFoldDB" id="A0A2N6L3T1"/>
<sequence>MRFDSVDLEMKLLGRWTNAYEPKPEDISIDKCEDGIIVKRKLQFWHWAKRDILRYGSGCVILSPENVKGLMATETASMSSNYS</sequence>
<dbReference type="InterPro" id="IPR057727">
    <property type="entry name" value="WCX_dom"/>
</dbReference>
<evidence type="ECO:0000313" key="3">
    <source>
        <dbReference type="Proteomes" id="UP000235081"/>
    </source>
</evidence>
<proteinExistence type="predicted"/>
<name>A0A2N6L3T1_9CYAN</name>
<gene>
    <name evidence="2" type="ORF">CEN46_26350</name>
</gene>